<evidence type="ECO:0000256" key="13">
    <source>
        <dbReference type="ARBA" id="ARBA00029437"/>
    </source>
</evidence>
<evidence type="ECO:0000256" key="10">
    <source>
        <dbReference type="ARBA" id="ARBA00023304"/>
    </source>
</evidence>
<dbReference type="InterPro" id="IPR004404">
    <property type="entry name" value="DihydroxyA_deHydtase"/>
</dbReference>
<comment type="catalytic activity">
    <reaction evidence="15">
        <text>(2R,3R)-2,3-dihydroxy-3-methylpentanoate = (S)-3-methyl-2-oxopentanoate + H2O</text>
        <dbReference type="Rhea" id="RHEA:27694"/>
        <dbReference type="ChEBI" id="CHEBI:15377"/>
        <dbReference type="ChEBI" id="CHEBI:35146"/>
        <dbReference type="ChEBI" id="CHEBI:49258"/>
        <dbReference type="EC" id="4.2.1.9"/>
    </reaction>
</comment>
<keyword evidence="4 15" id="KW-0001">2Fe-2S</keyword>
<feature type="domain" description="Dihydroxy-acid/6-phosphogluconate dehydratase C-terminal" evidence="17">
    <location>
        <begin position="361"/>
        <end position="552"/>
    </location>
</feature>
<gene>
    <name evidence="15" type="primary">ilvD</name>
    <name evidence="18" type="ORF">J2S00_000897</name>
</gene>
<dbReference type="PANTHER" id="PTHR43661:SF3">
    <property type="entry name" value="D-XYLONATE DEHYDRATASE YAGF-RELATED"/>
    <property type="match status" value="1"/>
</dbReference>
<keyword evidence="7 15" id="KW-0408">Iron</keyword>
<dbReference type="Pfam" id="PF24877">
    <property type="entry name" value="ILV_EDD_C"/>
    <property type="match status" value="1"/>
</dbReference>
<keyword evidence="19" id="KW-1185">Reference proteome</keyword>
<keyword evidence="8 15" id="KW-0411">Iron-sulfur</keyword>
<feature type="modified residue" description="N6-carboxylysine" evidence="15">
    <location>
        <position position="126"/>
    </location>
</feature>
<dbReference type="InterPro" id="IPR042096">
    <property type="entry name" value="Dihydro-acid_dehy_C"/>
</dbReference>
<dbReference type="InterPro" id="IPR020558">
    <property type="entry name" value="DiOHA_6PGluconate_deHydtase_CS"/>
</dbReference>
<evidence type="ECO:0000256" key="7">
    <source>
        <dbReference type="ARBA" id="ARBA00023004"/>
    </source>
</evidence>
<comment type="caution">
    <text evidence="18">The sequence shown here is derived from an EMBL/GenBank/DDBJ whole genome shotgun (WGS) entry which is preliminary data.</text>
</comment>
<comment type="pathway">
    <text evidence="13 15">Amino-acid biosynthesis; L-isoleucine biosynthesis; L-isoleucine from 2-oxobutanoate: step 3/4.</text>
</comment>
<dbReference type="RefSeq" id="WP_307335943.1">
    <property type="nucleotide sequence ID" value="NZ_JAUSUQ010000002.1"/>
</dbReference>
<evidence type="ECO:0000256" key="3">
    <source>
        <dbReference type="ARBA" id="ARBA00022605"/>
    </source>
</evidence>
<protein>
    <recommendedName>
        <fullName evidence="14 15">Dihydroxy-acid dehydratase</fullName>
        <shortName evidence="15">DAD</shortName>
        <ecNumber evidence="14 15">4.2.1.9</ecNumber>
    </recommendedName>
</protein>
<keyword evidence="10 15" id="KW-0100">Branched-chain amino acid biosynthesis</keyword>
<comment type="pathway">
    <text evidence="12 15">Amino-acid biosynthesis; L-valine biosynthesis; L-valine from pyruvate: step 3/4.</text>
</comment>
<keyword evidence="5 15" id="KW-0479">Metal-binding</keyword>
<dbReference type="Proteomes" id="UP001232445">
    <property type="component" value="Unassembled WGS sequence"/>
</dbReference>
<dbReference type="Gene3D" id="3.50.30.80">
    <property type="entry name" value="IlvD/EDD C-terminal domain-like"/>
    <property type="match status" value="1"/>
</dbReference>
<comment type="subunit">
    <text evidence="15">Homodimer.</text>
</comment>
<evidence type="ECO:0000313" key="19">
    <source>
        <dbReference type="Proteomes" id="UP001232445"/>
    </source>
</evidence>
<evidence type="ECO:0000256" key="9">
    <source>
        <dbReference type="ARBA" id="ARBA00023239"/>
    </source>
</evidence>
<evidence type="ECO:0000313" key="18">
    <source>
        <dbReference type="EMBL" id="MDQ0338114.1"/>
    </source>
</evidence>
<evidence type="ECO:0000256" key="15">
    <source>
        <dbReference type="HAMAP-Rule" id="MF_00012"/>
    </source>
</evidence>
<feature type="binding site" description="via carbamate group" evidence="15">
    <location>
        <position position="126"/>
    </location>
    <ligand>
        <name>Mg(2+)</name>
        <dbReference type="ChEBI" id="CHEBI:18420"/>
    </ligand>
</feature>
<comment type="catalytic activity">
    <reaction evidence="11">
        <text>(2R)-2,3-dihydroxy-3-methylbutanoate = 3-methyl-2-oxobutanoate + H2O</text>
        <dbReference type="Rhea" id="RHEA:24809"/>
        <dbReference type="ChEBI" id="CHEBI:11851"/>
        <dbReference type="ChEBI" id="CHEBI:15377"/>
        <dbReference type="ChEBI" id="CHEBI:49072"/>
        <dbReference type="EC" id="4.2.1.9"/>
    </reaction>
    <physiologicalReaction direction="left-to-right" evidence="11">
        <dbReference type="Rhea" id="RHEA:24810"/>
    </physiologicalReaction>
</comment>
<name>A0ABU0CNY7_9BACI</name>
<evidence type="ECO:0000259" key="16">
    <source>
        <dbReference type="Pfam" id="PF00920"/>
    </source>
</evidence>
<dbReference type="EC" id="4.2.1.9" evidence="14 15"/>
<feature type="binding site" evidence="15">
    <location>
        <position position="125"/>
    </location>
    <ligand>
        <name>Mg(2+)</name>
        <dbReference type="ChEBI" id="CHEBI:18420"/>
    </ligand>
</feature>
<dbReference type="InterPro" id="IPR037237">
    <property type="entry name" value="IlvD/EDD_N"/>
</dbReference>
<evidence type="ECO:0000256" key="4">
    <source>
        <dbReference type="ARBA" id="ARBA00022714"/>
    </source>
</evidence>
<proteinExistence type="inferred from homology"/>
<organism evidence="18 19">
    <name type="scientific">Caldalkalibacillus uzonensis</name>
    <dbReference type="NCBI Taxonomy" id="353224"/>
    <lineage>
        <taxon>Bacteria</taxon>
        <taxon>Bacillati</taxon>
        <taxon>Bacillota</taxon>
        <taxon>Bacilli</taxon>
        <taxon>Bacillales</taxon>
        <taxon>Bacillaceae</taxon>
        <taxon>Caldalkalibacillus</taxon>
    </lineage>
</organism>
<evidence type="ECO:0000256" key="11">
    <source>
        <dbReference type="ARBA" id="ARBA00029304"/>
    </source>
</evidence>
<dbReference type="SUPFAM" id="SSF52016">
    <property type="entry name" value="LeuD/IlvD-like"/>
    <property type="match status" value="1"/>
</dbReference>
<feature type="active site" description="Proton acceptor" evidence="15">
    <location>
        <position position="471"/>
    </location>
</feature>
<evidence type="ECO:0000256" key="14">
    <source>
        <dbReference type="ARBA" id="ARBA00029490"/>
    </source>
</evidence>
<sequence length="556" mass="59141">MSERKLRSREVVEGAERGAQRALLASVGVSKKNLSKPFIGVVNTYNGMHAGHVHLNGLAELVIEGINAAGGLPFEFGTIALCDGIAQGHVGMHYVLPSREIIADSIELTAQAHRLDGLVMLGSCDKIVPGMLMAANRLNIPSLLVTGGPMKPGKYDGKSRALYELREAAAQLKRGKMTETQFEDFEKKVTQGPGSCAMMGTANTMCILTEVLGLSLPGCATAHAVDETKAFIARESGKRIVEMVHEDLKPRDLMTEKAFQNALTVCMAIGGSTNTLLHLPAIAAESGIKITPDDFEEASKKTPLIIKAKPSGPHTLYDVDAAGGVPVILKELAPLLDMTQKTANGTTLEESVQNVENLNPEVIRPLKDAYSDQGSLAILKGNLAPNGCVVKQGAVVDAMKLHTGPARVFDNQEEAIDAIMNEEIRKGDVIVIRYEGPRGGPGMREMLGATSVLMGAGLGDSVALVTDGRFSGSTRGPCIGHVSPEAAAGGPIALVEDGDLITIDIVNRSITLHVEDEELKKRKQNWVPKEPKIKDGMLRRYASNVSSADKGAILQA</sequence>
<feature type="binding site" evidence="15">
    <location>
        <position position="83"/>
    </location>
    <ligand>
        <name>Mg(2+)</name>
        <dbReference type="ChEBI" id="CHEBI:18420"/>
    </ligand>
</feature>
<dbReference type="InterPro" id="IPR000581">
    <property type="entry name" value="ILV_EDD_N"/>
</dbReference>
<evidence type="ECO:0000256" key="6">
    <source>
        <dbReference type="ARBA" id="ARBA00022842"/>
    </source>
</evidence>
<dbReference type="NCBIfam" id="NF002068">
    <property type="entry name" value="PRK00911.1"/>
    <property type="match status" value="1"/>
</dbReference>
<dbReference type="NCBIfam" id="TIGR00110">
    <property type="entry name" value="ilvD"/>
    <property type="match status" value="1"/>
</dbReference>
<dbReference type="SUPFAM" id="SSF143975">
    <property type="entry name" value="IlvD/EDD N-terminal domain-like"/>
    <property type="match status" value="1"/>
</dbReference>
<evidence type="ECO:0000256" key="2">
    <source>
        <dbReference type="ARBA" id="ARBA00006486"/>
    </source>
</evidence>
<dbReference type="GO" id="GO:0004160">
    <property type="term" value="F:dihydroxy-acid dehydratase activity"/>
    <property type="evidence" value="ECO:0007669"/>
    <property type="project" value="UniProtKB-EC"/>
</dbReference>
<dbReference type="EMBL" id="JAUSUQ010000002">
    <property type="protein sequence ID" value="MDQ0338114.1"/>
    <property type="molecule type" value="Genomic_DNA"/>
</dbReference>
<evidence type="ECO:0000256" key="12">
    <source>
        <dbReference type="ARBA" id="ARBA00029436"/>
    </source>
</evidence>
<accession>A0ABU0CNY7</accession>
<dbReference type="PROSITE" id="PS00886">
    <property type="entry name" value="ILVD_EDD_1"/>
    <property type="match status" value="1"/>
</dbReference>
<comment type="function">
    <text evidence="15">Functions in the biosynthesis of branched-chain amino acids. Catalyzes the dehydration of (2R,3R)-2,3-dihydroxy-3-methylpentanoate (2,3-dihydroxy-3-methylvalerate) into 2-oxo-3-methylpentanoate (2-oxo-3-methylvalerate) and of (2R)-2,3-dihydroxy-3-methylbutanoate (2,3-dihydroxyisovalerate) into 2-oxo-3-methylbutanoate (2-oxoisovalerate), the penultimate precursor to L-isoleucine and L-valine, respectively.</text>
</comment>
<dbReference type="HAMAP" id="MF_00012">
    <property type="entry name" value="IlvD"/>
    <property type="match status" value="1"/>
</dbReference>
<feature type="domain" description="Dihydroxy-acid/6-phosphogluconate dehydratase N-terminal" evidence="16">
    <location>
        <begin position="36"/>
        <end position="350"/>
    </location>
</feature>
<comment type="cofactor">
    <cofactor evidence="15">
        <name>[2Fe-2S] cluster</name>
        <dbReference type="ChEBI" id="CHEBI:190135"/>
    </cofactor>
    <text evidence="15">Binds 1 [2Fe-2S] cluster per subunit. This cluster acts as a Lewis acid cofactor.</text>
</comment>
<evidence type="ECO:0000259" key="17">
    <source>
        <dbReference type="Pfam" id="PF24877"/>
    </source>
</evidence>
<keyword evidence="3 15" id="KW-0028">Amino-acid biosynthesis</keyword>
<comment type="caution">
    <text evidence="15">Lacks conserved residue(s) required for the propagation of feature annotation.</text>
</comment>
<comment type="cofactor">
    <cofactor evidence="1 15">
        <name>Mg(2+)</name>
        <dbReference type="ChEBI" id="CHEBI:18420"/>
    </cofactor>
</comment>
<dbReference type="InterPro" id="IPR056740">
    <property type="entry name" value="ILV_EDD_C"/>
</dbReference>
<dbReference type="Pfam" id="PF00920">
    <property type="entry name" value="ILVD_EDD_N"/>
    <property type="match status" value="1"/>
</dbReference>
<dbReference type="PANTHER" id="PTHR43661">
    <property type="entry name" value="D-XYLONATE DEHYDRATASE"/>
    <property type="match status" value="1"/>
</dbReference>
<feature type="binding site" evidence="15">
    <location>
        <position position="445"/>
    </location>
    <ligand>
        <name>Mg(2+)</name>
        <dbReference type="ChEBI" id="CHEBI:18420"/>
    </ligand>
</feature>
<evidence type="ECO:0000256" key="1">
    <source>
        <dbReference type="ARBA" id="ARBA00001946"/>
    </source>
</evidence>
<reference evidence="18 19" key="1">
    <citation type="submission" date="2023-07" db="EMBL/GenBank/DDBJ databases">
        <title>Genomic Encyclopedia of Type Strains, Phase IV (KMG-IV): sequencing the most valuable type-strain genomes for metagenomic binning, comparative biology and taxonomic classification.</title>
        <authorList>
            <person name="Goeker M."/>
        </authorList>
    </citation>
    <scope>NUCLEOTIDE SEQUENCE [LARGE SCALE GENOMIC DNA]</scope>
    <source>
        <strain evidence="18 19">DSM 17740</strain>
    </source>
</reference>
<keyword evidence="6 15" id="KW-0460">Magnesium</keyword>
<comment type="similarity">
    <text evidence="2 15">Belongs to the IlvD/Edd family.</text>
</comment>
<evidence type="ECO:0000256" key="8">
    <source>
        <dbReference type="ARBA" id="ARBA00023014"/>
    </source>
</evidence>
<evidence type="ECO:0000256" key="5">
    <source>
        <dbReference type="ARBA" id="ARBA00022723"/>
    </source>
</evidence>
<keyword evidence="9 15" id="KW-0456">Lyase</keyword>